<protein>
    <recommendedName>
        <fullName evidence="6">Protein FixC</fullName>
    </recommendedName>
</protein>
<proteinExistence type="inferred from homology"/>
<comment type="function">
    <text evidence="6">Part of an electron transfer system.</text>
</comment>
<name>A0A484ZKJ0_9GAMM</name>
<sequence length="56" mass="6228">MAKAGLEVLVIERGNFAGSKNMTGGRLYAHSLEKIIPGFAKEAPVERKVTHEKYHF</sequence>
<accession>A0A484ZKJ0</accession>
<keyword evidence="4 6" id="KW-0274">FAD</keyword>
<dbReference type="InterPro" id="IPR039651">
    <property type="entry name" value="FixC-like"/>
</dbReference>
<comment type="cofactor">
    <cofactor evidence="1 6">
        <name>FAD</name>
        <dbReference type="ChEBI" id="CHEBI:57692"/>
    </cofactor>
</comment>
<evidence type="ECO:0000256" key="1">
    <source>
        <dbReference type="ARBA" id="ARBA00001974"/>
    </source>
</evidence>
<comment type="similarity">
    <text evidence="2 6">Belongs to the ETF-QO/FixC family.</text>
</comment>
<evidence type="ECO:0000256" key="3">
    <source>
        <dbReference type="ARBA" id="ARBA00022630"/>
    </source>
</evidence>
<dbReference type="Gene3D" id="3.50.50.60">
    <property type="entry name" value="FAD/NAD(P)-binding domain"/>
    <property type="match status" value="1"/>
</dbReference>
<reference evidence="7 8" key="1">
    <citation type="submission" date="2019-03" db="EMBL/GenBank/DDBJ databases">
        <authorList>
            <consortium name="Pathogen Informatics"/>
        </authorList>
    </citation>
    <scope>NUCLEOTIDE SEQUENCE [LARGE SCALE GENOMIC DNA]</scope>
    <source>
        <strain evidence="7 8">NCTC12282</strain>
    </source>
</reference>
<evidence type="ECO:0000256" key="4">
    <source>
        <dbReference type="ARBA" id="ARBA00022827"/>
    </source>
</evidence>
<keyword evidence="3 6" id="KW-0285">Flavoprotein</keyword>
<dbReference type="InterPro" id="IPR036188">
    <property type="entry name" value="FAD/NAD-bd_sf"/>
</dbReference>
<dbReference type="PANTHER" id="PTHR43624">
    <property type="entry name" value="ELECTRON TRANSFER FLAVOPROTEIN-QUINONE OXIDOREDUCTASE YDIS-RELATED"/>
    <property type="match status" value="1"/>
</dbReference>
<dbReference type="GO" id="GO:0071949">
    <property type="term" value="F:FAD binding"/>
    <property type="evidence" value="ECO:0007669"/>
    <property type="project" value="UniProtKB-UniRule"/>
</dbReference>
<organism evidence="7 8">
    <name type="scientific">Budvicia aquatica</name>
    <dbReference type="NCBI Taxonomy" id="82979"/>
    <lineage>
        <taxon>Bacteria</taxon>
        <taxon>Pseudomonadati</taxon>
        <taxon>Pseudomonadota</taxon>
        <taxon>Gammaproteobacteria</taxon>
        <taxon>Enterobacterales</taxon>
        <taxon>Budviciaceae</taxon>
        <taxon>Budvicia</taxon>
    </lineage>
</organism>
<dbReference type="GO" id="GO:0016491">
    <property type="term" value="F:oxidoreductase activity"/>
    <property type="evidence" value="ECO:0007669"/>
    <property type="project" value="UniProtKB-UniRule"/>
</dbReference>
<evidence type="ECO:0000256" key="2">
    <source>
        <dbReference type="ARBA" id="ARBA00006796"/>
    </source>
</evidence>
<dbReference type="PANTHER" id="PTHR43624:SF2">
    <property type="entry name" value="ELECTRON TRANSFER FLAVOPROTEIN-QUINONE OXIDOREDUCTASE YDIS-RELATED"/>
    <property type="match status" value="1"/>
</dbReference>
<gene>
    <name evidence="7" type="ORF">NCTC12282_03187</name>
</gene>
<keyword evidence="5 6" id="KW-0560">Oxidoreductase</keyword>
<evidence type="ECO:0000313" key="8">
    <source>
        <dbReference type="Proteomes" id="UP000373449"/>
    </source>
</evidence>
<dbReference type="EMBL" id="CAADJA010000002">
    <property type="protein sequence ID" value="VFS48418.1"/>
    <property type="molecule type" value="Genomic_DNA"/>
</dbReference>
<evidence type="ECO:0000256" key="6">
    <source>
        <dbReference type="RuleBase" id="RU366069"/>
    </source>
</evidence>
<evidence type="ECO:0000313" key="7">
    <source>
        <dbReference type="EMBL" id="VFS48418.1"/>
    </source>
</evidence>
<evidence type="ECO:0000256" key="5">
    <source>
        <dbReference type="ARBA" id="ARBA00023002"/>
    </source>
</evidence>
<dbReference type="AlphaFoldDB" id="A0A484ZKJ0"/>
<dbReference type="Proteomes" id="UP000373449">
    <property type="component" value="Unassembled WGS sequence"/>
</dbReference>